<dbReference type="InterPro" id="IPR001173">
    <property type="entry name" value="Glyco_trans_2-like"/>
</dbReference>
<evidence type="ECO:0000313" key="2">
    <source>
        <dbReference type="EMBL" id="KPV49454.1"/>
    </source>
</evidence>
<dbReference type="AlphaFoldDB" id="A0A0P9D252"/>
<sequence>MSLPKHAPTDAHAAPLPIGIAAVVPVYNEAETIEEIVRRLERVPVIRQIVVVDDFSRDGTQAIVQRLVDEGRVVAQFHERNRGKGAALRSGLALVTEEYLAIQDADLEYDPRDFLKMAELIVQHDAQVIYGSRFMGADRTGMLWTHYLGNRGLTLLFNIMFQRWITDMETCYKLFRTSLLRQIGIDNDRFDVDPELTAKVVRAGHKIYESPVSYVGRPYIAGKKIKPRDAFTAVETLWRYRRWRPQPVAAPEPAGVARG</sequence>
<comment type="caution">
    <text evidence="2">The sequence shown here is derived from an EMBL/GenBank/DDBJ whole genome shotgun (WGS) entry which is preliminary data.</text>
</comment>
<feature type="domain" description="Glycosyltransferase 2-like" evidence="1">
    <location>
        <begin position="23"/>
        <end position="183"/>
    </location>
</feature>
<dbReference type="InterPro" id="IPR029044">
    <property type="entry name" value="Nucleotide-diphossugar_trans"/>
</dbReference>
<dbReference type="SUPFAM" id="SSF53448">
    <property type="entry name" value="Nucleotide-diphospho-sugar transferases"/>
    <property type="match status" value="1"/>
</dbReference>
<dbReference type="EMBL" id="LJCR01001959">
    <property type="protein sequence ID" value="KPV49454.1"/>
    <property type="molecule type" value="Genomic_DNA"/>
</dbReference>
<evidence type="ECO:0000313" key="3">
    <source>
        <dbReference type="Proteomes" id="UP000050509"/>
    </source>
</evidence>
<proteinExistence type="predicted"/>
<name>A0A0P9D252_9CHLR</name>
<gene>
    <name evidence="2" type="ORF">SE17_32545</name>
</gene>
<organism evidence="2 3">
    <name type="scientific">Kouleothrix aurantiaca</name>
    <dbReference type="NCBI Taxonomy" id="186479"/>
    <lineage>
        <taxon>Bacteria</taxon>
        <taxon>Bacillati</taxon>
        <taxon>Chloroflexota</taxon>
        <taxon>Chloroflexia</taxon>
        <taxon>Chloroflexales</taxon>
        <taxon>Roseiflexineae</taxon>
        <taxon>Roseiflexaceae</taxon>
        <taxon>Kouleothrix</taxon>
    </lineage>
</organism>
<dbReference type="PANTHER" id="PTHR48090:SF7">
    <property type="entry name" value="RFBJ PROTEIN"/>
    <property type="match status" value="1"/>
</dbReference>
<protein>
    <recommendedName>
        <fullName evidence="1">Glycosyltransferase 2-like domain-containing protein</fullName>
    </recommendedName>
</protein>
<dbReference type="PANTHER" id="PTHR48090">
    <property type="entry name" value="UNDECAPRENYL-PHOSPHATE 4-DEOXY-4-FORMAMIDO-L-ARABINOSE TRANSFERASE-RELATED"/>
    <property type="match status" value="1"/>
</dbReference>
<dbReference type="Pfam" id="PF00535">
    <property type="entry name" value="Glycos_transf_2"/>
    <property type="match status" value="1"/>
</dbReference>
<reference evidence="2 3" key="1">
    <citation type="submission" date="2015-09" db="EMBL/GenBank/DDBJ databases">
        <title>Draft genome sequence of Kouleothrix aurantiaca JCM 19913.</title>
        <authorList>
            <person name="Hemp J."/>
        </authorList>
    </citation>
    <scope>NUCLEOTIDE SEQUENCE [LARGE SCALE GENOMIC DNA]</scope>
    <source>
        <strain evidence="2 3">COM-B</strain>
    </source>
</reference>
<dbReference type="InterPro" id="IPR050256">
    <property type="entry name" value="Glycosyltransferase_2"/>
</dbReference>
<evidence type="ECO:0000259" key="1">
    <source>
        <dbReference type="Pfam" id="PF00535"/>
    </source>
</evidence>
<dbReference type="Gene3D" id="3.90.550.10">
    <property type="entry name" value="Spore Coat Polysaccharide Biosynthesis Protein SpsA, Chain A"/>
    <property type="match status" value="1"/>
</dbReference>
<keyword evidence="3" id="KW-1185">Reference proteome</keyword>
<dbReference type="Proteomes" id="UP000050509">
    <property type="component" value="Unassembled WGS sequence"/>
</dbReference>
<accession>A0A0P9D252</accession>
<dbReference type="CDD" id="cd04179">
    <property type="entry name" value="DPM_DPG-synthase_like"/>
    <property type="match status" value="1"/>
</dbReference>